<comment type="caution">
    <text evidence="2">The sequence shown here is derived from an EMBL/GenBank/DDBJ whole genome shotgun (WGS) entry which is preliminary data.</text>
</comment>
<dbReference type="Proteomes" id="UP001610335">
    <property type="component" value="Unassembled WGS sequence"/>
</dbReference>
<evidence type="ECO:0000313" key="3">
    <source>
        <dbReference type="Proteomes" id="UP001610335"/>
    </source>
</evidence>
<feature type="signal peptide" evidence="1">
    <location>
        <begin position="1"/>
        <end position="24"/>
    </location>
</feature>
<feature type="chain" id="PRO_5047011974" description="Secreted protein" evidence="1">
    <location>
        <begin position="25"/>
        <end position="88"/>
    </location>
</feature>
<evidence type="ECO:0000313" key="2">
    <source>
        <dbReference type="EMBL" id="KAL2834365.1"/>
    </source>
</evidence>
<gene>
    <name evidence="2" type="ORF">BDW59DRAFT_137766</name>
</gene>
<reference evidence="2 3" key="1">
    <citation type="submission" date="2024-07" db="EMBL/GenBank/DDBJ databases">
        <title>Section-level genome sequencing and comparative genomics of Aspergillus sections Usti and Cavernicolus.</title>
        <authorList>
            <consortium name="Lawrence Berkeley National Laboratory"/>
            <person name="Nybo J.L."/>
            <person name="Vesth T.C."/>
            <person name="Theobald S."/>
            <person name="Frisvad J.C."/>
            <person name="Larsen T.O."/>
            <person name="Kjaerboelling I."/>
            <person name="Rothschild-Mancinelli K."/>
            <person name="Lyhne E.K."/>
            <person name="Kogle M.E."/>
            <person name="Barry K."/>
            <person name="Clum A."/>
            <person name="Na H."/>
            <person name="Ledsgaard L."/>
            <person name="Lin J."/>
            <person name="Lipzen A."/>
            <person name="Kuo A."/>
            <person name="Riley R."/>
            <person name="Mondo S."/>
            <person name="LaButti K."/>
            <person name="Haridas S."/>
            <person name="Pangalinan J."/>
            <person name="Salamov A.A."/>
            <person name="Simmons B.A."/>
            <person name="Magnuson J.K."/>
            <person name="Chen J."/>
            <person name="Drula E."/>
            <person name="Henrissat B."/>
            <person name="Wiebenga A."/>
            <person name="Lubbers R.J."/>
            <person name="Gomes A.C."/>
            <person name="Makela M.R."/>
            <person name="Stajich J."/>
            <person name="Grigoriev I.V."/>
            <person name="Mortensen U.H."/>
            <person name="De vries R.P."/>
            <person name="Baker S.E."/>
            <person name="Andersen M.R."/>
        </authorList>
    </citation>
    <scope>NUCLEOTIDE SEQUENCE [LARGE SCALE GENOMIC DNA]</scope>
    <source>
        <strain evidence="2 3">CBS 600.67</strain>
    </source>
</reference>
<protein>
    <recommendedName>
        <fullName evidence="4">Secreted protein</fullName>
    </recommendedName>
</protein>
<proteinExistence type="predicted"/>
<keyword evidence="3" id="KW-1185">Reference proteome</keyword>
<dbReference type="EMBL" id="JBFXLS010000002">
    <property type="protein sequence ID" value="KAL2834365.1"/>
    <property type="molecule type" value="Genomic_DNA"/>
</dbReference>
<name>A0ABR4J317_9EURO</name>
<organism evidence="2 3">
    <name type="scientific">Aspergillus cavernicola</name>
    <dbReference type="NCBI Taxonomy" id="176166"/>
    <lineage>
        <taxon>Eukaryota</taxon>
        <taxon>Fungi</taxon>
        <taxon>Dikarya</taxon>
        <taxon>Ascomycota</taxon>
        <taxon>Pezizomycotina</taxon>
        <taxon>Eurotiomycetes</taxon>
        <taxon>Eurotiomycetidae</taxon>
        <taxon>Eurotiales</taxon>
        <taxon>Aspergillaceae</taxon>
        <taxon>Aspergillus</taxon>
        <taxon>Aspergillus subgen. Nidulantes</taxon>
    </lineage>
</organism>
<evidence type="ECO:0008006" key="4">
    <source>
        <dbReference type="Google" id="ProtNLM"/>
    </source>
</evidence>
<accession>A0ABR4J317</accession>
<evidence type="ECO:0000256" key="1">
    <source>
        <dbReference type="SAM" id="SignalP"/>
    </source>
</evidence>
<sequence length="88" mass="9908">MPPCAKFIARSILCVASLILPRSSLSPSQCTNTIMTQGRPRIEYNWIKGVETLEEYEPGGIILSSRWNLANRHLCHHSFARESTAHIT</sequence>
<keyword evidence="1" id="KW-0732">Signal</keyword>